<organism evidence="2 3">
    <name type="scientific">Sistotremastrum suecicum HHB10207 ss-3</name>
    <dbReference type="NCBI Taxonomy" id="1314776"/>
    <lineage>
        <taxon>Eukaryota</taxon>
        <taxon>Fungi</taxon>
        <taxon>Dikarya</taxon>
        <taxon>Basidiomycota</taxon>
        <taxon>Agaricomycotina</taxon>
        <taxon>Agaricomycetes</taxon>
        <taxon>Sistotremastrales</taxon>
        <taxon>Sistotremastraceae</taxon>
        <taxon>Sistotremastrum</taxon>
    </lineage>
</organism>
<accession>A0A166IVU2</accession>
<keyword evidence="3" id="KW-1185">Reference proteome</keyword>
<evidence type="ECO:0000313" key="3">
    <source>
        <dbReference type="Proteomes" id="UP000076798"/>
    </source>
</evidence>
<sequence>MHHSPQNRIRSDREQEERLQVVNSGDRLSAASPTFHFATQRVVARSKAHLSEAKEVVQMPAPMNLQSKLDLRDWHVQLPPTGHRDVAEGWYTARDPKLFVWRAIQVHPSSTSQHNDVVGCKVADTESVIVPKKRGGSSLPRKETSHYILASWSIAPRLAPEPFSGCM</sequence>
<name>A0A166IVU2_9AGAM</name>
<dbReference type="EMBL" id="KV428005">
    <property type="protein sequence ID" value="KZT44123.1"/>
    <property type="molecule type" value="Genomic_DNA"/>
</dbReference>
<gene>
    <name evidence="2" type="ORF">SISSUDRAFT_336379</name>
</gene>
<feature type="compositionally biased region" description="Basic and acidic residues" evidence="1">
    <location>
        <begin position="9"/>
        <end position="19"/>
    </location>
</feature>
<feature type="region of interest" description="Disordered" evidence="1">
    <location>
        <begin position="1"/>
        <end position="25"/>
    </location>
</feature>
<evidence type="ECO:0000256" key="1">
    <source>
        <dbReference type="SAM" id="MobiDB-lite"/>
    </source>
</evidence>
<reference evidence="2 3" key="1">
    <citation type="journal article" date="2016" name="Mol. Biol. Evol.">
        <title>Comparative Genomics of Early-Diverging Mushroom-Forming Fungi Provides Insights into the Origins of Lignocellulose Decay Capabilities.</title>
        <authorList>
            <person name="Nagy L.G."/>
            <person name="Riley R."/>
            <person name="Tritt A."/>
            <person name="Adam C."/>
            <person name="Daum C."/>
            <person name="Floudas D."/>
            <person name="Sun H."/>
            <person name="Yadav J.S."/>
            <person name="Pangilinan J."/>
            <person name="Larsson K.H."/>
            <person name="Matsuura K."/>
            <person name="Barry K."/>
            <person name="Labutti K."/>
            <person name="Kuo R."/>
            <person name="Ohm R.A."/>
            <person name="Bhattacharya S.S."/>
            <person name="Shirouzu T."/>
            <person name="Yoshinaga Y."/>
            <person name="Martin F.M."/>
            <person name="Grigoriev I.V."/>
            <person name="Hibbett D.S."/>
        </authorList>
    </citation>
    <scope>NUCLEOTIDE SEQUENCE [LARGE SCALE GENOMIC DNA]</scope>
    <source>
        <strain evidence="2 3">HHB10207 ss-3</strain>
    </source>
</reference>
<proteinExistence type="predicted"/>
<evidence type="ECO:0000313" key="2">
    <source>
        <dbReference type="EMBL" id="KZT44123.1"/>
    </source>
</evidence>
<dbReference type="Proteomes" id="UP000076798">
    <property type="component" value="Unassembled WGS sequence"/>
</dbReference>
<dbReference type="AlphaFoldDB" id="A0A166IVU2"/>
<protein>
    <submittedName>
        <fullName evidence="2">Uncharacterized protein</fullName>
    </submittedName>
</protein>